<evidence type="ECO:0000259" key="3">
    <source>
        <dbReference type="Pfam" id="PF20266"/>
    </source>
</evidence>
<gene>
    <name evidence="4" type="ORF">FSP39_000876</name>
</gene>
<dbReference type="Gene3D" id="3.30.460.90">
    <property type="match status" value="1"/>
</dbReference>
<dbReference type="Pfam" id="PF03281">
    <property type="entry name" value="Mab-21"/>
    <property type="match status" value="1"/>
</dbReference>
<name>A0AA88YA86_PINIB</name>
<dbReference type="InterPro" id="IPR043519">
    <property type="entry name" value="NT_sf"/>
</dbReference>
<protein>
    <submittedName>
        <fullName evidence="4">Uncharacterized protein</fullName>
    </submittedName>
</protein>
<evidence type="ECO:0000313" key="5">
    <source>
        <dbReference type="Proteomes" id="UP001186944"/>
    </source>
</evidence>
<feature type="domain" description="Mab-21-like HhH/H2TH-like" evidence="3">
    <location>
        <begin position="300"/>
        <end position="381"/>
    </location>
</feature>
<accession>A0AA88YA86</accession>
<dbReference type="InterPro" id="IPR024810">
    <property type="entry name" value="MAB21L/cGLR"/>
</dbReference>
<evidence type="ECO:0000259" key="2">
    <source>
        <dbReference type="Pfam" id="PF03281"/>
    </source>
</evidence>
<sequence>MEQERFFSAVSRCLYYAMCSIIGPEERVNIERLVRDIISSFSTDFFKDCYSGVIDSKAKFVRRAETITGLFSKPSLESIYTSFVVTSEFIKIQEIVLSGSRAEGFDFKSSDFDVMLIVEKLLRKESNTEIGGKEIRLQIEDDVNDPGFVKIKVPSELTEPWSLVCERHEGGHYLSSRKLLEHLQAILKIMKISSTVHGPCLSLELENQQENDLAIAIKQDAWPAIARGCIHRLAERRWPSNDILLEILKNGCLYVPVGFPFSPLVSIQWRMSFSIAENFLVRSMNQTQFLTYALLKMTLKEVIDTDRNIKGLLCSYFLKTAVFWEIVSSKRIWEPSNLLHCYWRCFRRILKWVDFGYCPNFFVPENNMFRSKIYGENRRMLLDCLVKLYGNGFNVLLRVPSLSSLIDLSGHHPSSKDKRVPDQFSKSAILIQLIPHLRSGELLPMGDNCLRVKQRLAKQTQCEYSTALHMLWQLTEINESCFEILTSIDQTRGNRNYRKEKELIRLLKMSSPYCIRGSLYLAYLFFMRMRYEDSIRLLQQSLIKLKDPNTIYRWEFNTTRSSREYRMIGGDLLSITYGFRNHLAAEICMNYRKCLLNLTGESNERIGDHREALSPFVFSHFLLFLCHFQKGSKPRAKSSLIDLQRSFKYLAGFTERSWDISKEILRVCQKMYDDWMPLNS</sequence>
<keyword evidence="5" id="KW-1185">Reference proteome</keyword>
<dbReference type="Gene3D" id="1.10.1410.40">
    <property type="match status" value="1"/>
</dbReference>
<dbReference type="EMBL" id="VSWD01000005">
    <property type="protein sequence ID" value="KAK3101093.1"/>
    <property type="molecule type" value="Genomic_DNA"/>
</dbReference>
<organism evidence="4 5">
    <name type="scientific">Pinctada imbricata</name>
    <name type="common">Atlantic pearl-oyster</name>
    <name type="synonym">Pinctada martensii</name>
    <dbReference type="NCBI Taxonomy" id="66713"/>
    <lineage>
        <taxon>Eukaryota</taxon>
        <taxon>Metazoa</taxon>
        <taxon>Spiralia</taxon>
        <taxon>Lophotrochozoa</taxon>
        <taxon>Mollusca</taxon>
        <taxon>Bivalvia</taxon>
        <taxon>Autobranchia</taxon>
        <taxon>Pteriomorphia</taxon>
        <taxon>Pterioida</taxon>
        <taxon>Pterioidea</taxon>
        <taxon>Pteriidae</taxon>
        <taxon>Pinctada</taxon>
    </lineage>
</organism>
<comment type="caution">
    <text evidence="4">The sequence shown here is derived from an EMBL/GenBank/DDBJ whole genome shotgun (WGS) entry which is preliminary data.</text>
</comment>
<dbReference type="PANTHER" id="PTHR10656">
    <property type="entry name" value="CELL FATE DETERMINING PROTEIN MAB21-RELATED"/>
    <property type="match status" value="1"/>
</dbReference>
<comment type="similarity">
    <text evidence="1">Belongs to the mab-21 family.</text>
</comment>
<dbReference type="InterPro" id="IPR046906">
    <property type="entry name" value="Mab-21_HhH/H2TH-like"/>
</dbReference>
<dbReference type="SMART" id="SM01265">
    <property type="entry name" value="Mab-21"/>
    <property type="match status" value="1"/>
</dbReference>
<evidence type="ECO:0000256" key="1">
    <source>
        <dbReference type="ARBA" id="ARBA00008307"/>
    </source>
</evidence>
<dbReference type="Proteomes" id="UP001186944">
    <property type="component" value="Unassembled WGS sequence"/>
</dbReference>
<dbReference type="SUPFAM" id="SSF81301">
    <property type="entry name" value="Nucleotidyltransferase"/>
    <property type="match status" value="1"/>
</dbReference>
<dbReference type="PANTHER" id="PTHR10656:SF69">
    <property type="entry name" value="MAB-21-LIKE HHH_H2TH-LIKE DOMAIN-CONTAINING PROTEIN"/>
    <property type="match status" value="1"/>
</dbReference>
<evidence type="ECO:0000313" key="4">
    <source>
        <dbReference type="EMBL" id="KAK3101093.1"/>
    </source>
</evidence>
<reference evidence="4" key="1">
    <citation type="submission" date="2019-08" db="EMBL/GenBank/DDBJ databases">
        <title>The improved chromosome-level genome for the pearl oyster Pinctada fucata martensii using PacBio sequencing and Hi-C.</title>
        <authorList>
            <person name="Zheng Z."/>
        </authorList>
    </citation>
    <scope>NUCLEOTIDE SEQUENCE</scope>
    <source>
        <strain evidence="4">ZZ-2019</strain>
        <tissue evidence="4">Adductor muscle</tissue>
    </source>
</reference>
<proteinExistence type="inferred from homology"/>
<feature type="domain" description="Mab-21-like nucleotidyltransferase" evidence="2">
    <location>
        <begin position="110"/>
        <end position="280"/>
    </location>
</feature>
<dbReference type="AlphaFoldDB" id="A0AA88YA86"/>
<dbReference type="Pfam" id="PF20266">
    <property type="entry name" value="Mab-21_C"/>
    <property type="match status" value="1"/>
</dbReference>
<dbReference type="InterPro" id="IPR046903">
    <property type="entry name" value="Mab-21-like_nuc_Trfase"/>
</dbReference>